<dbReference type="AlphaFoldDB" id="A0A4P7C0K4"/>
<dbReference type="Pfam" id="PF13489">
    <property type="entry name" value="Methyltransf_23"/>
    <property type="match status" value="1"/>
</dbReference>
<dbReference type="CDD" id="cd02440">
    <property type="entry name" value="AdoMet_MTases"/>
    <property type="match status" value="1"/>
</dbReference>
<dbReference type="InterPro" id="IPR029063">
    <property type="entry name" value="SAM-dependent_MTases_sf"/>
</dbReference>
<dbReference type="PANTHER" id="PTHR43861:SF6">
    <property type="entry name" value="METHYLTRANSFERASE TYPE 11"/>
    <property type="match status" value="1"/>
</dbReference>
<dbReference type="Gene3D" id="3.40.50.150">
    <property type="entry name" value="Vaccinia Virus protein VP39"/>
    <property type="match status" value="1"/>
</dbReference>
<dbReference type="SUPFAM" id="SSF53335">
    <property type="entry name" value="S-adenosyl-L-methionine-dependent methyltransferases"/>
    <property type="match status" value="1"/>
</dbReference>
<proteinExistence type="predicted"/>
<dbReference type="RefSeq" id="WP_134359216.1">
    <property type="nucleotide sequence ID" value="NZ_CP038033.1"/>
</dbReference>
<reference evidence="1 2" key="1">
    <citation type="submission" date="2019-03" db="EMBL/GenBank/DDBJ databases">
        <title>The genome sequence of Nitrosococcus wardiae strain D1FHST reveals the archetypal metabolic capacity of ammonia-oxidizing Gammaproteobacteria.</title>
        <authorList>
            <person name="Wang L."/>
            <person name="Lim C.K."/>
            <person name="Hanson T.E."/>
            <person name="Dang H."/>
            <person name="Klotz M.G."/>
        </authorList>
    </citation>
    <scope>NUCLEOTIDE SEQUENCE [LARGE SCALE GENOMIC DNA]</scope>
    <source>
        <strain evidence="1 2">D1FHS</strain>
    </source>
</reference>
<keyword evidence="2" id="KW-1185">Reference proteome</keyword>
<dbReference type="GO" id="GO:0032259">
    <property type="term" value="P:methylation"/>
    <property type="evidence" value="ECO:0007669"/>
    <property type="project" value="UniProtKB-KW"/>
</dbReference>
<evidence type="ECO:0000313" key="2">
    <source>
        <dbReference type="Proteomes" id="UP000294325"/>
    </source>
</evidence>
<evidence type="ECO:0000313" key="1">
    <source>
        <dbReference type="EMBL" id="QBQ55961.1"/>
    </source>
</evidence>
<accession>A0A4P7C0K4</accession>
<protein>
    <submittedName>
        <fullName evidence="1">Class I SAM-dependent methyltransferase</fullName>
    </submittedName>
</protein>
<dbReference type="KEGG" id="nwr:E3U44_16665"/>
<dbReference type="EMBL" id="CP038033">
    <property type="protein sequence ID" value="QBQ55961.1"/>
    <property type="molecule type" value="Genomic_DNA"/>
</dbReference>
<sequence>MPLYPIDKDYAERMTGFDLEKFSVGVANCEECGHEFIHPVPTAVFLEAFYARYMSKAKEGFYRERAYAEIPGSFRDRYEPWLRKLAQLGIGNGRLLDVGAGLGMFLRLAQQHGFNVIGIEPNGEAAENLVRAFDIEVHNCLFEDAKLKGTVDVVTMWDLLEHLAHPRAALEKAWTLLSSEGVLVLEIPARDSLLHYVAKLLFQFTVGVVRRPLYLVCGVHHLHYFSEKDISRLLEDCGFHVLDVQRSETEFGSLCRRGVRGWRSIPSGVYNVGLRGMLFAARLLDMQNKLIVFAGKCS</sequence>
<dbReference type="OrthoDB" id="6824364at2"/>
<organism evidence="1 2">
    <name type="scientific">Nitrosococcus wardiae</name>
    <dbReference type="NCBI Taxonomy" id="1814290"/>
    <lineage>
        <taxon>Bacteria</taxon>
        <taxon>Pseudomonadati</taxon>
        <taxon>Pseudomonadota</taxon>
        <taxon>Gammaproteobacteria</taxon>
        <taxon>Chromatiales</taxon>
        <taxon>Chromatiaceae</taxon>
        <taxon>Nitrosococcus</taxon>
    </lineage>
</organism>
<dbReference type="PANTHER" id="PTHR43861">
    <property type="entry name" value="TRANS-ACONITATE 2-METHYLTRANSFERASE-RELATED"/>
    <property type="match status" value="1"/>
</dbReference>
<dbReference type="Proteomes" id="UP000294325">
    <property type="component" value="Chromosome"/>
</dbReference>
<gene>
    <name evidence="1" type="ORF">E3U44_16665</name>
</gene>
<name>A0A4P7C0K4_9GAMM</name>
<keyword evidence="1" id="KW-0489">Methyltransferase</keyword>
<keyword evidence="1" id="KW-0808">Transferase</keyword>
<dbReference type="GO" id="GO:0008168">
    <property type="term" value="F:methyltransferase activity"/>
    <property type="evidence" value="ECO:0007669"/>
    <property type="project" value="UniProtKB-KW"/>
</dbReference>